<proteinExistence type="inferred from homology"/>
<dbReference type="SUPFAM" id="SSF52374">
    <property type="entry name" value="Nucleotidylyl transferase"/>
    <property type="match status" value="1"/>
</dbReference>
<accession>A0ABW5CFF2</accession>
<keyword evidence="4" id="KW-0862">Zinc</keyword>
<dbReference type="PANTHER" id="PTHR43311">
    <property type="entry name" value="GLUTAMATE--TRNA LIGASE"/>
    <property type="match status" value="1"/>
</dbReference>
<dbReference type="PANTHER" id="PTHR43311:SF1">
    <property type="entry name" value="GLUTAMYL-Q TRNA(ASP) SYNTHETASE"/>
    <property type="match status" value="1"/>
</dbReference>
<evidence type="ECO:0000313" key="10">
    <source>
        <dbReference type="Proteomes" id="UP001597296"/>
    </source>
</evidence>
<keyword evidence="7" id="KW-0648">Protein biosynthesis</keyword>
<evidence type="ECO:0000256" key="3">
    <source>
        <dbReference type="ARBA" id="ARBA00022741"/>
    </source>
</evidence>
<evidence type="ECO:0000256" key="1">
    <source>
        <dbReference type="ARBA" id="ARBA00022598"/>
    </source>
</evidence>
<keyword evidence="10" id="KW-1185">Reference proteome</keyword>
<evidence type="ECO:0000256" key="4">
    <source>
        <dbReference type="ARBA" id="ARBA00022833"/>
    </source>
</evidence>
<evidence type="ECO:0000256" key="2">
    <source>
        <dbReference type="ARBA" id="ARBA00022723"/>
    </source>
</evidence>
<evidence type="ECO:0000256" key="7">
    <source>
        <dbReference type="RuleBase" id="RU363037"/>
    </source>
</evidence>
<dbReference type="GO" id="GO:0016874">
    <property type="term" value="F:ligase activity"/>
    <property type="evidence" value="ECO:0007669"/>
    <property type="project" value="UniProtKB-KW"/>
</dbReference>
<sequence length="274" mass="29684">MIVTRFAPSPTGELHLGHAHAALTAWEAARAEGGRFLLRIEDIDRTRCRPVFTGQILEDLAWLGLVWARPVRIQSAHFAEYRAALDQLAGRGLLYPCFCTRKDIAAAPTAPHGPDGPLYPGTCRALTPAERAERIAAGQPYALRLDVAAACAEAGPLCWHDRHAGTVTADPARFGDVVLARKDCPASYHLAVTLDDARQGVTLVTRGEDLFAATDLHRLLQALFGLPVPDYAHHPLLLGPDGRRLAKRDRAQTLRSLREAGVDPAQVRAMAGHG</sequence>
<keyword evidence="1 7" id="KW-0436">Ligase</keyword>
<dbReference type="Gene3D" id="3.40.50.620">
    <property type="entry name" value="HUPs"/>
    <property type="match status" value="1"/>
</dbReference>
<dbReference type="RefSeq" id="WP_377317293.1">
    <property type="nucleotide sequence ID" value="NZ_JBHUIY010000027.1"/>
</dbReference>
<dbReference type="InterPro" id="IPR000924">
    <property type="entry name" value="Glu/Gln-tRNA-synth"/>
</dbReference>
<dbReference type="InterPro" id="IPR020058">
    <property type="entry name" value="Glu/Gln-tRNA-synth_Ib_cat-dom"/>
</dbReference>
<keyword evidence="5 7" id="KW-0067">ATP-binding</keyword>
<gene>
    <name evidence="9" type="primary">gluQRS</name>
    <name evidence="9" type="ORF">ACFSNB_13170</name>
</gene>
<dbReference type="InterPro" id="IPR001412">
    <property type="entry name" value="aa-tRNA-synth_I_CS"/>
</dbReference>
<dbReference type="Proteomes" id="UP001597296">
    <property type="component" value="Unassembled WGS sequence"/>
</dbReference>
<comment type="caution">
    <text evidence="9">The sequence shown here is derived from an EMBL/GenBank/DDBJ whole genome shotgun (WGS) entry which is preliminary data.</text>
</comment>
<keyword evidence="6 7" id="KW-0030">Aminoacyl-tRNA synthetase</keyword>
<name>A0ABW5CFF2_9PROT</name>
<reference evidence="10" key="1">
    <citation type="journal article" date="2019" name="Int. J. Syst. Evol. Microbiol.">
        <title>The Global Catalogue of Microorganisms (GCM) 10K type strain sequencing project: providing services to taxonomists for standard genome sequencing and annotation.</title>
        <authorList>
            <consortium name="The Broad Institute Genomics Platform"/>
            <consortium name="The Broad Institute Genome Sequencing Center for Infectious Disease"/>
            <person name="Wu L."/>
            <person name="Ma J."/>
        </authorList>
    </citation>
    <scope>NUCLEOTIDE SEQUENCE [LARGE SCALE GENOMIC DNA]</scope>
    <source>
        <strain evidence="10">KCTC 15012</strain>
    </source>
</reference>
<keyword evidence="2" id="KW-0479">Metal-binding</keyword>
<feature type="domain" description="Glutamyl/glutaminyl-tRNA synthetase class Ib catalytic" evidence="8">
    <location>
        <begin position="2"/>
        <end position="264"/>
    </location>
</feature>
<dbReference type="InterPro" id="IPR014729">
    <property type="entry name" value="Rossmann-like_a/b/a_fold"/>
</dbReference>
<dbReference type="Pfam" id="PF00749">
    <property type="entry name" value="tRNA-synt_1c"/>
    <property type="match status" value="1"/>
</dbReference>
<dbReference type="InterPro" id="IPR049940">
    <property type="entry name" value="GluQ/Sye"/>
</dbReference>
<dbReference type="PRINTS" id="PR00987">
    <property type="entry name" value="TRNASYNTHGLU"/>
</dbReference>
<evidence type="ECO:0000259" key="8">
    <source>
        <dbReference type="Pfam" id="PF00749"/>
    </source>
</evidence>
<dbReference type="NCBIfam" id="NF004315">
    <property type="entry name" value="PRK05710.1-4"/>
    <property type="match status" value="1"/>
</dbReference>
<organism evidence="9 10">
    <name type="scientific">Phaeospirillum tilakii</name>
    <dbReference type="NCBI Taxonomy" id="741673"/>
    <lineage>
        <taxon>Bacteria</taxon>
        <taxon>Pseudomonadati</taxon>
        <taxon>Pseudomonadota</taxon>
        <taxon>Alphaproteobacteria</taxon>
        <taxon>Rhodospirillales</taxon>
        <taxon>Rhodospirillaceae</taxon>
        <taxon>Phaeospirillum</taxon>
    </lineage>
</organism>
<evidence type="ECO:0000256" key="5">
    <source>
        <dbReference type="ARBA" id="ARBA00022840"/>
    </source>
</evidence>
<evidence type="ECO:0000256" key="6">
    <source>
        <dbReference type="ARBA" id="ARBA00023146"/>
    </source>
</evidence>
<keyword evidence="3 7" id="KW-0547">Nucleotide-binding</keyword>
<evidence type="ECO:0000313" key="9">
    <source>
        <dbReference type="EMBL" id="MFD2234758.1"/>
    </source>
</evidence>
<dbReference type="EMBL" id="JBHUIY010000027">
    <property type="protein sequence ID" value="MFD2234758.1"/>
    <property type="molecule type" value="Genomic_DNA"/>
</dbReference>
<dbReference type="PROSITE" id="PS00178">
    <property type="entry name" value="AA_TRNA_LIGASE_I"/>
    <property type="match status" value="1"/>
</dbReference>
<protein>
    <submittedName>
        <fullName evidence="9">tRNA glutamyl-Q(34) synthetase GluQRS</fullName>
        <ecNumber evidence="9">6.1.1.-</ecNumber>
    </submittedName>
</protein>
<comment type="similarity">
    <text evidence="7">Belongs to the class-I aminoacyl-tRNA synthetase family.</text>
</comment>
<dbReference type="EC" id="6.1.1.-" evidence="9"/>